<dbReference type="Gene3D" id="1.20.144.10">
    <property type="entry name" value="Phosphatidic acid phosphatase type 2/haloperoxidase"/>
    <property type="match status" value="1"/>
</dbReference>
<name>A0A1G7KR09_9BACT</name>
<dbReference type="SUPFAM" id="SSF48317">
    <property type="entry name" value="Acid phosphatase/Vanadium-dependent haloperoxidase"/>
    <property type="match status" value="1"/>
</dbReference>
<dbReference type="AlphaFoldDB" id="A0A1G7KR09"/>
<dbReference type="OrthoDB" id="9805301at2"/>
<proteinExistence type="inferred from homology"/>
<evidence type="ECO:0000313" key="3">
    <source>
        <dbReference type="EMBL" id="SDF39390.1"/>
    </source>
</evidence>
<dbReference type="PIRSF" id="PIRSF000897">
    <property type="entry name" value="Acid_Ptase_ClsA"/>
    <property type="match status" value="1"/>
</dbReference>
<sequence length="253" mass="27671">MNLNKVLVAVLVAGSTGLVMHGQSPASKPPLPKVFRFLKPSDAIPAQLLPPPAADGSAAQQREMAEVKRTIQTRTKERYDQAHWDANHEDPTPWQSAIGADFDLKKLPATAKLLADVLNDQTVATSEAKDYFKRKFPVAAAMPGDTYSQWTCDDVDRKPEARPLRSYPSGHATMSYTFGVVLAALIPNKAQIILARSSDYAYSREVCGDHYHSDVVAGQVLGTTLGTLLLHNEALKPELEAARQELQRAQIAK</sequence>
<dbReference type="EC" id="3.1.3.2" evidence="1"/>
<keyword evidence="4" id="KW-1185">Reference proteome</keyword>
<dbReference type="GO" id="GO:0030288">
    <property type="term" value="C:outer membrane-bounded periplasmic space"/>
    <property type="evidence" value="ECO:0007669"/>
    <property type="project" value="InterPro"/>
</dbReference>
<accession>A0A1G7KR09</accession>
<dbReference type="InterPro" id="IPR036938">
    <property type="entry name" value="PAP2/HPO_sf"/>
</dbReference>
<feature type="domain" description="Phosphatidic acid phosphatase type 2/haloperoxidase" evidence="2">
    <location>
        <begin position="109"/>
        <end position="230"/>
    </location>
</feature>
<protein>
    <recommendedName>
        <fullName evidence="1">Acid phosphatase</fullName>
        <ecNumber evidence="1">3.1.3.2</ecNumber>
    </recommendedName>
</protein>
<dbReference type="PRINTS" id="PR00483">
    <property type="entry name" value="BACPHPHTASE"/>
</dbReference>
<keyword evidence="1" id="KW-0378">Hydrolase</keyword>
<comment type="similarity">
    <text evidence="1">Belongs to the class A bacterial acid phosphatase family.</text>
</comment>
<dbReference type="Proteomes" id="UP000182427">
    <property type="component" value="Chromosome I"/>
</dbReference>
<organism evidence="3 4">
    <name type="scientific">Terriglobus roseus</name>
    <dbReference type="NCBI Taxonomy" id="392734"/>
    <lineage>
        <taxon>Bacteria</taxon>
        <taxon>Pseudomonadati</taxon>
        <taxon>Acidobacteriota</taxon>
        <taxon>Terriglobia</taxon>
        <taxon>Terriglobales</taxon>
        <taxon>Acidobacteriaceae</taxon>
        <taxon>Terriglobus</taxon>
    </lineage>
</organism>
<gene>
    <name evidence="3" type="ORF">SAMN05444167_2267</name>
</gene>
<evidence type="ECO:0000256" key="1">
    <source>
        <dbReference type="PIRNR" id="PIRNR000897"/>
    </source>
</evidence>
<dbReference type="RefSeq" id="WP_083345233.1">
    <property type="nucleotide sequence ID" value="NZ_LT629690.1"/>
</dbReference>
<dbReference type="InterPro" id="IPR000326">
    <property type="entry name" value="PAP2/HPO"/>
</dbReference>
<evidence type="ECO:0000259" key="2">
    <source>
        <dbReference type="SMART" id="SM00014"/>
    </source>
</evidence>
<dbReference type="Pfam" id="PF01569">
    <property type="entry name" value="PAP2"/>
    <property type="match status" value="1"/>
</dbReference>
<dbReference type="EMBL" id="LT629690">
    <property type="protein sequence ID" value="SDF39390.1"/>
    <property type="molecule type" value="Genomic_DNA"/>
</dbReference>
<dbReference type="GO" id="GO:0003993">
    <property type="term" value="F:acid phosphatase activity"/>
    <property type="evidence" value="ECO:0007669"/>
    <property type="project" value="UniProtKB-EC"/>
</dbReference>
<reference evidence="4" key="1">
    <citation type="submission" date="2016-10" db="EMBL/GenBank/DDBJ databases">
        <authorList>
            <person name="Varghese N."/>
            <person name="Submissions S."/>
        </authorList>
    </citation>
    <scope>NUCLEOTIDE SEQUENCE [LARGE SCALE GENOMIC DNA]</scope>
    <source>
        <strain evidence="4">GAS232</strain>
    </source>
</reference>
<dbReference type="SMART" id="SM00014">
    <property type="entry name" value="acidPPc"/>
    <property type="match status" value="1"/>
</dbReference>
<evidence type="ECO:0000313" key="4">
    <source>
        <dbReference type="Proteomes" id="UP000182427"/>
    </source>
</evidence>
<comment type="catalytic activity">
    <reaction evidence="1">
        <text>a phosphate monoester + H2O = an alcohol + phosphate</text>
        <dbReference type="Rhea" id="RHEA:15017"/>
        <dbReference type="ChEBI" id="CHEBI:15377"/>
        <dbReference type="ChEBI" id="CHEBI:30879"/>
        <dbReference type="ChEBI" id="CHEBI:43474"/>
        <dbReference type="ChEBI" id="CHEBI:67140"/>
        <dbReference type="EC" id="3.1.3.2"/>
    </reaction>
</comment>
<dbReference type="InterPro" id="IPR001011">
    <property type="entry name" value="Acid_Pase_classA_bac"/>
</dbReference>